<organism evidence="2 3">
    <name type="scientific">Setaria italica</name>
    <name type="common">Foxtail millet</name>
    <name type="synonym">Panicum italicum</name>
    <dbReference type="NCBI Taxonomy" id="4555"/>
    <lineage>
        <taxon>Eukaryota</taxon>
        <taxon>Viridiplantae</taxon>
        <taxon>Streptophyta</taxon>
        <taxon>Embryophyta</taxon>
        <taxon>Tracheophyta</taxon>
        <taxon>Spermatophyta</taxon>
        <taxon>Magnoliopsida</taxon>
        <taxon>Liliopsida</taxon>
        <taxon>Poales</taxon>
        <taxon>Poaceae</taxon>
        <taxon>PACMAD clade</taxon>
        <taxon>Panicoideae</taxon>
        <taxon>Panicodae</taxon>
        <taxon>Paniceae</taxon>
        <taxon>Cenchrinae</taxon>
        <taxon>Setaria</taxon>
    </lineage>
</organism>
<dbReference type="AlphaFoldDB" id="K4A431"/>
<accession>K4A431</accession>
<reference evidence="3" key="1">
    <citation type="journal article" date="2012" name="Nat. Biotechnol.">
        <title>Reference genome sequence of the model plant Setaria.</title>
        <authorList>
            <person name="Bennetzen J.L."/>
            <person name="Schmutz J."/>
            <person name="Wang H."/>
            <person name="Percifield R."/>
            <person name="Hawkins J."/>
            <person name="Pontaroli A.C."/>
            <person name="Estep M."/>
            <person name="Feng L."/>
            <person name="Vaughn J.N."/>
            <person name="Grimwood J."/>
            <person name="Jenkins J."/>
            <person name="Barry K."/>
            <person name="Lindquist E."/>
            <person name="Hellsten U."/>
            <person name="Deshpande S."/>
            <person name="Wang X."/>
            <person name="Wu X."/>
            <person name="Mitros T."/>
            <person name="Triplett J."/>
            <person name="Yang X."/>
            <person name="Ye C.Y."/>
            <person name="Mauro-Herrera M."/>
            <person name="Wang L."/>
            <person name="Li P."/>
            <person name="Sharma M."/>
            <person name="Sharma R."/>
            <person name="Ronald P.C."/>
            <person name="Panaud O."/>
            <person name="Kellogg E.A."/>
            <person name="Brutnell T.P."/>
            <person name="Doust A.N."/>
            <person name="Tuskan G.A."/>
            <person name="Rokhsar D."/>
            <person name="Devos K.M."/>
        </authorList>
    </citation>
    <scope>NUCLEOTIDE SEQUENCE [LARGE SCALE GENOMIC DNA]</scope>
    <source>
        <strain evidence="3">cv. Yugu1</strain>
    </source>
</reference>
<keyword evidence="3" id="KW-1185">Reference proteome</keyword>
<name>K4A431_SETIT</name>
<sequence length="49" mass="4995">MLPSSGTSASLHSLDHPPCCPPARPRLVAGMARIGAASSRGSQAKGPRR</sequence>
<proteinExistence type="predicted"/>
<dbReference type="HOGENOM" id="CLU_3145300_0_0_1"/>
<protein>
    <submittedName>
        <fullName evidence="2">Uncharacterized protein</fullName>
    </submittedName>
</protein>
<evidence type="ECO:0000256" key="1">
    <source>
        <dbReference type="SAM" id="MobiDB-lite"/>
    </source>
</evidence>
<dbReference type="Proteomes" id="UP000004995">
    <property type="component" value="Unassembled WGS sequence"/>
</dbReference>
<feature type="region of interest" description="Disordered" evidence="1">
    <location>
        <begin position="1"/>
        <end position="25"/>
    </location>
</feature>
<feature type="compositionally biased region" description="Polar residues" evidence="1">
    <location>
        <begin position="1"/>
        <end position="11"/>
    </location>
</feature>
<evidence type="ECO:0000313" key="2">
    <source>
        <dbReference type="EnsemblPlants" id="KQL26217"/>
    </source>
</evidence>
<dbReference type="Gramene" id="KQL26217">
    <property type="protein sequence ID" value="KQL26217"/>
    <property type="gene ID" value="SETIT_033635mg"/>
</dbReference>
<dbReference type="EMBL" id="AGNK02001289">
    <property type="status" value="NOT_ANNOTATED_CDS"/>
    <property type="molecule type" value="Genomic_DNA"/>
</dbReference>
<reference evidence="2" key="2">
    <citation type="submission" date="2018-08" db="UniProtKB">
        <authorList>
            <consortium name="EnsemblPlants"/>
        </authorList>
    </citation>
    <scope>IDENTIFICATION</scope>
    <source>
        <strain evidence="2">Yugu1</strain>
    </source>
</reference>
<dbReference type="EnsemblPlants" id="KQL26217">
    <property type="protein sequence ID" value="KQL26217"/>
    <property type="gene ID" value="SETIT_033635mg"/>
</dbReference>
<evidence type="ECO:0000313" key="3">
    <source>
        <dbReference type="Proteomes" id="UP000004995"/>
    </source>
</evidence>
<dbReference type="InParanoid" id="K4A431"/>